<protein>
    <submittedName>
        <fullName evidence="3">Uncharacterized protein YjbJ (UPF0337 family)</fullName>
    </submittedName>
</protein>
<reference evidence="3 4" key="1">
    <citation type="submission" date="2020-08" db="EMBL/GenBank/DDBJ databases">
        <title>Genomic Encyclopedia of Type Strains, Phase IV (KMG-V): Genome sequencing to study the core and pangenomes of soil and plant-associated prokaryotes.</title>
        <authorList>
            <person name="Whitman W."/>
        </authorList>
    </citation>
    <scope>NUCLEOTIDE SEQUENCE [LARGE SCALE GENOMIC DNA]</scope>
    <source>
        <strain evidence="3 4">M8UP14</strain>
    </source>
</reference>
<dbReference type="SUPFAM" id="SSF69047">
    <property type="entry name" value="Hypothetical protein YjbJ"/>
    <property type="match status" value="1"/>
</dbReference>
<keyword evidence="4" id="KW-1185">Reference proteome</keyword>
<organism evidence="3 4">
    <name type="scientific">Granulicella aggregans</name>
    <dbReference type="NCBI Taxonomy" id="474949"/>
    <lineage>
        <taxon>Bacteria</taxon>
        <taxon>Pseudomonadati</taxon>
        <taxon>Acidobacteriota</taxon>
        <taxon>Terriglobia</taxon>
        <taxon>Terriglobales</taxon>
        <taxon>Acidobacteriaceae</taxon>
        <taxon>Granulicella</taxon>
    </lineage>
</organism>
<name>A0A7W7ZHZ2_9BACT</name>
<dbReference type="Proteomes" id="UP000540989">
    <property type="component" value="Unassembled WGS sequence"/>
</dbReference>
<dbReference type="InterPro" id="IPR008462">
    <property type="entry name" value="CsbD"/>
</dbReference>
<comment type="caution">
    <text evidence="3">The sequence shown here is derived from an EMBL/GenBank/DDBJ whole genome shotgun (WGS) entry which is preliminary data.</text>
</comment>
<dbReference type="Gene3D" id="1.10.1470.10">
    <property type="entry name" value="YjbJ"/>
    <property type="match status" value="1"/>
</dbReference>
<accession>A0A7W7ZHZ2</accession>
<dbReference type="InterPro" id="IPR036629">
    <property type="entry name" value="YjbJ_sf"/>
</dbReference>
<dbReference type="EMBL" id="JACHIP010000010">
    <property type="protein sequence ID" value="MBB5060218.1"/>
    <property type="molecule type" value="Genomic_DNA"/>
</dbReference>
<gene>
    <name evidence="3" type="ORF">HDF16_004954</name>
</gene>
<evidence type="ECO:0000313" key="4">
    <source>
        <dbReference type="Proteomes" id="UP000540989"/>
    </source>
</evidence>
<comment type="similarity">
    <text evidence="1">Belongs to the UPF0337 (CsbD) family.</text>
</comment>
<dbReference type="AlphaFoldDB" id="A0A7W7ZHZ2"/>
<sequence length="108" mass="11167">MKVLPWILVGVSIGLLAFFALNEPNPQYATGSEDVEDAAGKASQWGSKQRASGLGHNVVGKVKEGFGGATGNNDLAVEGATERVVGVVKDVAGQTAHAVGKTLHELNR</sequence>
<dbReference type="RefSeq" id="WP_184222362.1">
    <property type="nucleotide sequence ID" value="NZ_JACHIP010000010.1"/>
</dbReference>
<evidence type="ECO:0000259" key="2">
    <source>
        <dbReference type="Pfam" id="PF05532"/>
    </source>
</evidence>
<evidence type="ECO:0000256" key="1">
    <source>
        <dbReference type="ARBA" id="ARBA00009129"/>
    </source>
</evidence>
<feature type="domain" description="CsbD-like" evidence="2">
    <location>
        <begin position="50"/>
        <end position="99"/>
    </location>
</feature>
<evidence type="ECO:0000313" key="3">
    <source>
        <dbReference type="EMBL" id="MBB5060218.1"/>
    </source>
</evidence>
<dbReference type="Pfam" id="PF05532">
    <property type="entry name" value="CsbD"/>
    <property type="match status" value="1"/>
</dbReference>
<proteinExistence type="inferred from homology"/>